<dbReference type="GO" id="GO:0005739">
    <property type="term" value="C:mitochondrion"/>
    <property type="evidence" value="ECO:0007669"/>
    <property type="project" value="InterPro"/>
</dbReference>
<dbReference type="AlphaFoldDB" id="A0A8C4I2K2"/>
<name>A0A8C4I2K2_DICLA</name>
<dbReference type="SUPFAM" id="SSF55729">
    <property type="entry name" value="Acyl-CoA N-acyltransferases (Nat)"/>
    <property type="match status" value="1"/>
</dbReference>
<dbReference type="Proteomes" id="UP000694389">
    <property type="component" value="Unassembled WGS sequence"/>
</dbReference>
<comment type="similarity">
    <text evidence="3">Belongs to the glycine N-acyltransferase family.</text>
</comment>
<sequence length="290" mass="32695">MQRDRHTRRQHTRDGELLVILVCFPAALCSAFQVLGGVLHILHNNSCHLEMCVDSWPTFTTAICYRQKQHFGSSSGVIPDICTIFTKNPATLRGLLLNERVVHWRNGLIFRGIPSSHCHLIKELASLSGLDITEYGGYNTFIHQIPENTDWQENVFPLPISVLDESHAELVDAHLPYGGSQESLNHVRACIRHLPNHCVTDEKGRPVSWMLSDELCELRMAYTLTQYRRAGHLLALSLVLIRRMISVGLPVYCHVHQQNQATINAVTSLGFDACPSMENISVLLICKDRV</sequence>
<dbReference type="InterPro" id="IPR010313">
    <property type="entry name" value="Glycine_N-acyltransferase"/>
</dbReference>
<dbReference type="Pfam" id="PF08444">
    <property type="entry name" value="Gly_acyl_tr_C"/>
    <property type="match status" value="1"/>
</dbReference>
<dbReference type="InterPro" id="IPR015938">
    <property type="entry name" value="Glycine_N-acyltransferase_N"/>
</dbReference>
<dbReference type="Ensembl" id="ENSDLAT00005053586.2">
    <property type="protein sequence ID" value="ENSDLAP00005050276.2"/>
    <property type="gene ID" value="ENSDLAG00005021972.2"/>
</dbReference>
<evidence type="ECO:0000259" key="5">
    <source>
        <dbReference type="Pfam" id="PF08444"/>
    </source>
</evidence>
<feature type="domain" description="Glycine N-acyltransferase N-terminal" evidence="4">
    <location>
        <begin position="28"/>
        <end position="195"/>
    </location>
</feature>
<feature type="domain" description="Glycine N-acyltransferase C-terminal" evidence="5">
    <location>
        <begin position="198"/>
        <end position="276"/>
    </location>
</feature>
<organism evidence="6 7">
    <name type="scientific">Dicentrarchus labrax</name>
    <name type="common">European seabass</name>
    <name type="synonym">Morone labrax</name>
    <dbReference type="NCBI Taxonomy" id="13489"/>
    <lineage>
        <taxon>Eukaryota</taxon>
        <taxon>Metazoa</taxon>
        <taxon>Chordata</taxon>
        <taxon>Craniata</taxon>
        <taxon>Vertebrata</taxon>
        <taxon>Euteleostomi</taxon>
        <taxon>Actinopterygii</taxon>
        <taxon>Neopterygii</taxon>
        <taxon>Teleostei</taxon>
        <taxon>Neoteleostei</taxon>
        <taxon>Acanthomorphata</taxon>
        <taxon>Eupercaria</taxon>
        <taxon>Moronidae</taxon>
        <taxon>Dicentrarchus</taxon>
    </lineage>
</organism>
<dbReference type="EC" id="2.3.1.-" evidence="3"/>
<dbReference type="Pfam" id="PF06021">
    <property type="entry name" value="Gly_acyl_tr_N"/>
    <property type="match status" value="1"/>
</dbReference>
<keyword evidence="2 3" id="KW-0012">Acyltransferase</keyword>
<dbReference type="InterPro" id="IPR016181">
    <property type="entry name" value="Acyl_CoA_acyltransferase"/>
</dbReference>
<dbReference type="InterPro" id="IPR013652">
    <property type="entry name" value="Glycine_N-acyltransferase_C"/>
</dbReference>
<dbReference type="Gene3D" id="3.40.630.30">
    <property type="match status" value="1"/>
</dbReference>
<evidence type="ECO:0000256" key="2">
    <source>
        <dbReference type="ARBA" id="ARBA00023315"/>
    </source>
</evidence>
<evidence type="ECO:0000256" key="1">
    <source>
        <dbReference type="ARBA" id="ARBA00022679"/>
    </source>
</evidence>
<proteinExistence type="inferred from homology"/>
<accession>A0A8C4I2K2</accession>
<reference evidence="6" key="2">
    <citation type="submission" date="2025-09" db="UniProtKB">
        <authorList>
            <consortium name="Ensembl"/>
        </authorList>
    </citation>
    <scope>IDENTIFICATION</scope>
</reference>
<evidence type="ECO:0000313" key="6">
    <source>
        <dbReference type="Ensembl" id="ENSDLAP00005050276.2"/>
    </source>
</evidence>
<dbReference type="PANTHER" id="PTHR15298:SF17">
    <property type="entry name" value="GLYCINE N-ACYLTRANSFERASE-LIKE PROTEIN"/>
    <property type="match status" value="1"/>
</dbReference>
<reference evidence="6" key="1">
    <citation type="submission" date="2025-08" db="UniProtKB">
        <authorList>
            <consortium name="Ensembl"/>
        </authorList>
    </citation>
    <scope>IDENTIFICATION</scope>
</reference>
<dbReference type="GeneTree" id="ENSGT00950000183133"/>
<dbReference type="GO" id="GO:0047961">
    <property type="term" value="F:glycine N-acyltransferase activity"/>
    <property type="evidence" value="ECO:0007669"/>
    <property type="project" value="InterPro"/>
</dbReference>
<evidence type="ECO:0000259" key="4">
    <source>
        <dbReference type="Pfam" id="PF06021"/>
    </source>
</evidence>
<evidence type="ECO:0000256" key="3">
    <source>
        <dbReference type="RuleBase" id="RU368002"/>
    </source>
</evidence>
<keyword evidence="1 3" id="KW-0808">Transferase</keyword>
<keyword evidence="7" id="KW-1185">Reference proteome</keyword>
<evidence type="ECO:0000313" key="7">
    <source>
        <dbReference type="Proteomes" id="UP000694389"/>
    </source>
</evidence>
<protein>
    <recommendedName>
        <fullName evidence="3">Glycine N-acyltransferase-like protein</fullName>
        <ecNumber evidence="3">2.3.1.-</ecNumber>
    </recommendedName>
</protein>
<dbReference type="PANTHER" id="PTHR15298">
    <property type="entry name" value="L-COA N-ACYLTRANSFERASE-RELATED"/>
    <property type="match status" value="1"/>
</dbReference>